<name>F0F0Q6_9NEIS</name>
<keyword evidence="2" id="KW-1185">Reference proteome</keyword>
<dbReference type="Proteomes" id="UP000004088">
    <property type="component" value="Unassembled WGS sequence"/>
</dbReference>
<dbReference type="HOGENOM" id="CLU_3311141_0_0_4"/>
<comment type="caution">
    <text evidence="1">The sequence shown here is derived from an EMBL/GenBank/DDBJ whole genome shotgun (WGS) entry which is preliminary data.</text>
</comment>
<protein>
    <submittedName>
        <fullName evidence="1">Uncharacterized protein</fullName>
    </submittedName>
</protein>
<proteinExistence type="predicted"/>
<reference evidence="1 2" key="1">
    <citation type="submission" date="2011-01" db="EMBL/GenBank/DDBJ databases">
        <authorList>
            <person name="Muzny D."/>
            <person name="Qin X."/>
            <person name="Deng J."/>
            <person name="Jiang H."/>
            <person name="Liu Y."/>
            <person name="Qu J."/>
            <person name="Song X.-Z."/>
            <person name="Zhang L."/>
            <person name="Thornton R."/>
            <person name="Coyle M."/>
            <person name="Francisco L."/>
            <person name="Jackson L."/>
            <person name="Javaid M."/>
            <person name="Korchina V."/>
            <person name="Kovar C."/>
            <person name="Mata R."/>
            <person name="Mathew T."/>
            <person name="Ngo R."/>
            <person name="Nguyen L."/>
            <person name="Nguyen N."/>
            <person name="Okwuonu G."/>
            <person name="Ongeri F."/>
            <person name="Pham C."/>
            <person name="Simmons D."/>
            <person name="Wilczek-Boney K."/>
            <person name="Hale W."/>
            <person name="Jakkamsetti A."/>
            <person name="Pham P."/>
            <person name="Ruth R."/>
            <person name="San Lucas F."/>
            <person name="Warren J."/>
            <person name="Zhang J."/>
            <person name="Zhao Z."/>
            <person name="Zhou C."/>
            <person name="Zhu D."/>
            <person name="Lee S."/>
            <person name="Bess C."/>
            <person name="Blankenburg K."/>
            <person name="Forbes L."/>
            <person name="Fu Q."/>
            <person name="Gubbala S."/>
            <person name="Hirani K."/>
            <person name="Jayaseelan J.C."/>
            <person name="Lara F."/>
            <person name="Munidasa M."/>
            <person name="Palculict T."/>
            <person name="Patil S."/>
            <person name="Pu L.-L."/>
            <person name="Saada N."/>
            <person name="Tang L."/>
            <person name="Weissenberger G."/>
            <person name="Zhu Y."/>
            <person name="Hemphill L."/>
            <person name="Shang Y."/>
            <person name="Youmans B."/>
            <person name="Ayvaz T."/>
            <person name="Ross M."/>
            <person name="Santibanez J."/>
            <person name="Aqrawi P."/>
            <person name="Gross S."/>
            <person name="Joshi V."/>
            <person name="Fowler G."/>
            <person name="Nazareth L."/>
            <person name="Reid J."/>
            <person name="Worley K."/>
            <person name="Petrosino J."/>
            <person name="Highlander S."/>
            <person name="Gibbs R."/>
        </authorList>
    </citation>
    <scope>NUCLEOTIDE SEQUENCE [LARGE SCALE GENOMIC DNA]</scope>
    <source>
        <strain evidence="1 2">ATCC 33394</strain>
    </source>
</reference>
<accession>F0F0Q6</accession>
<dbReference type="AlphaFoldDB" id="F0F0Q6"/>
<dbReference type="EMBL" id="AEWV01000030">
    <property type="protein sequence ID" value="EGC16888.1"/>
    <property type="molecule type" value="Genomic_DNA"/>
</dbReference>
<gene>
    <name evidence="1" type="ORF">HMPREF9098_1691</name>
</gene>
<sequence length="39" mass="4382">MSHFNMIAPHVFNMQAACNTSNLNINSFKRQYAALSVPI</sequence>
<evidence type="ECO:0000313" key="1">
    <source>
        <dbReference type="EMBL" id="EGC16888.1"/>
    </source>
</evidence>
<evidence type="ECO:0000313" key="2">
    <source>
        <dbReference type="Proteomes" id="UP000004088"/>
    </source>
</evidence>
<organism evidence="1 2">
    <name type="scientific">Kingella denitrificans ATCC 33394</name>
    <dbReference type="NCBI Taxonomy" id="888741"/>
    <lineage>
        <taxon>Bacteria</taxon>
        <taxon>Pseudomonadati</taxon>
        <taxon>Pseudomonadota</taxon>
        <taxon>Betaproteobacteria</taxon>
        <taxon>Neisseriales</taxon>
        <taxon>Neisseriaceae</taxon>
        <taxon>Kingella</taxon>
    </lineage>
</organism>